<dbReference type="Proteomes" id="UP000190044">
    <property type="component" value="Unassembled WGS sequence"/>
</dbReference>
<comment type="similarity">
    <text evidence="1 8">Belongs to the SOS response-associated peptidase family.</text>
</comment>
<evidence type="ECO:0000256" key="3">
    <source>
        <dbReference type="ARBA" id="ARBA00022763"/>
    </source>
</evidence>
<sequence>MCNDYRLEVDIASIAEDFEDLQIRLETPEGLPNVPAREDIRITDIAPIVRSSDKGRAHGELVNRRWSWPGPRGAPVYNFRSEKRSFASHRCLVLCDGFYEFTDPADPGQKRLDKWLFTMKGRRWFAMAGIWRGYEEGEAFTLLTMDAGPDIAPYHHRQIIPLAPESWADWLDPAVPAEKMLAWLPAGSLEVRQVYGKPPAQGRLAL</sequence>
<evidence type="ECO:0000313" key="10">
    <source>
        <dbReference type="Proteomes" id="UP000190044"/>
    </source>
</evidence>
<dbReference type="EC" id="3.4.-.-" evidence="8"/>
<keyword evidence="4 8" id="KW-0378">Hydrolase</keyword>
<evidence type="ECO:0000313" key="9">
    <source>
        <dbReference type="EMBL" id="SKB75189.1"/>
    </source>
</evidence>
<evidence type="ECO:0000256" key="1">
    <source>
        <dbReference type="ARBA" id="ARBA00008136"/>
    </source>
</evidence>
<dbReference type="EMBL" id="FUYP01000016">
    <property type="protein sequence ID" value="SKB75189.1"/>
    <property type="molecule type" value="Genomic_DNA"/>
</dbReference>
<evidence type="ECO:0000256" key="6">
    <source>
        <dbReference type="ARBA" id="ARBA00023125"/>
    </source>
</evidence>
<keyword evidence="3" id="KW-0227">DNA damage</keyword>
<organism evidence="9 10">
    <name type="scientific">Sphingopyxis flava</name>
    <dbReference type="NCBI Taxonomy" id="1507287"/>
    <lineage>
        <taxon>Bacteria</taxon>
        <taxon>Pseudomonadati</taxon>
        <taxon>Pseudomonadota</taxon>
        <taxon>Alphaproteobacteria</taxon>
        <taxon>Sphingomonadales</taxon>
        <taxon>Sphingomonadaceae</taxon>
        <taxon>Sphingopyxis</taxon>
    </lineage>
</organism>
<dbReference type="PANTHER" id="PTHR13604:SF0">
    <property type="entry name" value="ABASIC SITE PROCESSING PROTEIN HMCES"/>
    <property type="match status" value="1"/>
</dbReference>
<dbReference type="AlphaFoldDB" id="A0A1T5DUC0"/>
<gene>
    <name evidence="9" type="ORF">SAMN06295937_101658</name>
</gene>
<accession>A0A1T5DUC0</accession>
<evidence type="ECO:0000256" key="4">
    <source>
        <dbReference type="ARBA" id="ARBA00022801"/>
    </source>
</evidence>
<dbReference type="GO" id="GO:0003697">
    <property type="term" value="F:single-stranded DNA binding"/>
    <property type="evidence" value="ECO:0007669"/>
    <property type="project" value="InterPro"/>
</dbReference>
<evidence type="ECO:0000256" key="7">
    <source>
        <dbReference type="ARBA" id="ARBA00023239"/>
    </source>
</evidence>
<keyword evidence="6" id="KW-0238">DNA-binding</keyword>
<keyword evidence="7" id="KW-0456">Lyase</keyword>
<name>A0A1T5DUC0_9SPHN</name>
<proteinExistence type="inferred from homology"/>
<keyword evidence="10" id="KW-1185">Reference proteome</keyword>
<keyword evidence="2 8" id="KW-0645">Protease</keyword>
<evidence type="ECO:0000256" key="5">
    <source>
        <dbReference type="ARBA" id="ARBA00023124"/>
    </source>
</evidence>
<reference evidence="10" key="1">
    <citation type="submission" date="2017-02" db="EMBL/GenBank/DDBJ databases">
        <authorList>
            <person name="Varghese N."/>
            <person name="Submissions S."/>
        </authorList>
    </citation>
    <scope>NUCLEOTIDE SEQUENCE [LARGE SCALE GENOMIC DNA]</scope>
    <source>
        <strain evidence="10">R11H</strain>
    </source>
</reference>
<dbReference type="Pfam" id="PF02586">
    <property type="entry name" value="SRAP"/>
    <property type="match status" value="1"/>
</dbReference>
<dbReference type="InterPro" id="IPR003738">
    <property type="entry name" value="SRAP"/>
</dbReference>
<dbReference type="SUPFAM" id="SSF143081">
    <property type="entry name" value="BB1717-like"/>
    <property type="match status" value="1"/>
</dbReference>
<dbReference type="PANTHER" id="PTHR13604">
    <property type="entry name" value="DC12-RELATED"/>
    <property type="match status" value="1"/>
</dbReference>
<dbReference type="Gene3D" id="3.90.1680.10">
    <property type="entry name" value="SOS response associated peptidase-like"/>
    <property type="match status" value="1"/>
</dbReference>
<dbReference type="GO" id="GO:0016829">
    <property type="term" value="F:lyase activity"/>
    <property type="evidence" value="ECO:0007669"/>
    <property type="project" value="UniProtKB-KW"/>
</dbReference>
<dbReference type="RefSeq" id="WP_079639242.1">
    <property type="nucleotide sequence ID" value="NZ_FUYP01000016.1"/>
</dbReference>
<evidence type="ECO:0000256" key="8">
    <source>
        <dbReference type="RuleBase" id="RU364100"/>
    </source>
</evidence>
<dbReference type="GO" id="GO:0008233">
    <property type="term" value="F:peptidase activity"/>
    <property type="evidence" value="ECO:0007669"/>
    <property type="project" value="UniProtKB-KW"/>
</dbReference>
<evidence type="ECO:0000256" key="2">
    <source>
        <dbReference type="ARBA" id="ARBA00022670"/>
    </source>
</evidence>
<dbReference type="GO" id="GO:0006508">
    <property type="term" value="P:proteolysis"/>
    <property type="evidence" value="ECO:0007669"/>
    <property type="project" value="UniProtKB-KW"/>
</dbReference>
<protein>
    <recommendedName>
        <fullName evidence="8">Abasic site processing protein</fullName>
        <ecNumber evidence="8">3.4.-.-</ecNumber>
    </recommendedName>
</protein>
<keyword evidence="5" id="KW-0190">Covalent protein-DNA linkage</keyword>
<dbReference type="GO" id="GO:0106300">
    <property type="term" value="P:protein-DNA covalent cross-linking repair"/>
    <property type="evidence" value="ECO:0007669"/>
    <property type="project" value="InterPro"/>
</dbReference>
<dbReference type="OrthoDB" id="9782620at2"/>
<dbReference type="InterPro" id="IPR036590">
    <property type="entry name" value="SRAP-like"/>
</dbReference>